<feature type="chain" id="PRO_5046686348" description="Sodium/hydrogen exchanger" evidence="12">
    <location>
        <begin position="23"/>
        <end position="806"/>
    </location>
</feature>
<keyword evidence="2 9" id="KW-0813">Transport</keyword>
<dbReference type="PANTHER" id="PTHR10110">
    <property type="entry name" value="SODIUM/HYDROGEN EXCHANGER"/>
    <property type="match status" value="1"/>
</dbReference>
<feature type="compositionally biased region" description="Polar residues" evidence="10">
    <location>
        <begin position="636"/>
        <end position="654"/>
    </location>
</feature>
<feature type="domain" description="Cation/H+ exchanger transmembrane" evidence="13">
    <location>
        <begin position="105"/>
        <end position="486"/>
    </location>
</feature>
<evidence type="ECO:0000259" key="13">
    <source>
        <dbReference type="Pfam" id="PF00999"/>
    </source>
</evidence>
<dbReference type="PANTHER" id="PTHR10110:SF126">
    <property type="entry name" value="NA(+)_H(+) EXCHANGER PROTEIN 7"/>
    <property type="match status" value="1"/>
</dbReference>
<feature type="transmembrane region" description="Helical" evidence="11">
    <location>
        <begin position="397"/>
        <end position="421"/>
    </location>
</feature>
<feature type="transmembrane region" description="Helical" evidence="11">
    <location>
        <begin position="321"/>
        <end position="346"/>
    </location>
</feature>
<keyword evidence="5" id="KW-0915">Sodium</keyword>
<feature type="transmembrane region" description="Helical" evidence="11">
    <location>
        <begin position="276"/>
        <end position="300"/>
    </location>
</feature>
<dbReference type="RefSeq" id="XP_014669298.1">
    <property type="nucleotide sequence ID" value="XM_014813812.1"/>
</dbReference>
<evidence type="ECO:0000256" key="9">
    <source>
        <dbReference type="RuleBase" id="RU003722"/>
    </source>
</evidence>
<evidence type="ECO:0000256" key="3">
    <source>
        <dbReference type="ARBA" id="ARBA00022692"/>
    </source>
</evidence>
<keyword evidence="3 9" id="KW-0812">Transmembrane</keyword>
<keyword evidence="6 9" id="KW-0406">Ion transport</keyword>
<feature type="transmembrane region" description="Helical" evidence="11">
    <location>
        <begin position="235"/>
        <end position="256"/>
    </location>
</feature>
<feature type="transmembrane region" description="Helical" evidence="11">
    <location>
        <begin position="110"/>
        <end position="129"/>
    </location>
</feature>
<evidence type="ECO:0000256" key="7">
    <source>
        <dbReference type="ARBA" id="ARBA00023136"/>
    </source>
</evidence>
<protein>
    <recommendedName>
        <fullName evidence="9">Sodium/hydrogen exchanger</fullName>
    </recommendedName>
</protein>
<evidence type="ECO:0000256" key="11">
    <source>
        <dbReference type="SAM" id="Phobius"/>
    </source>
</evidence>
<comment type="subcellular location">
    <subcellularLocation>
        <location evidence="1">Membrane</location>
        <topology evidence="1">Multi-pass membrane protein</topology>
    </subcellularLocation>
</comment>
<feature type="transmembrane region" description="Helical" evidence="11">
    <location>
        <begin position="80"/>
        <end position="98"/>
    </location>
</feature>
<name>A0ABM1EAS7_PRICU</name>
<dbReference type="NCBIfam" id="TIGR00840">
    <property type="entry name" value="b_cpa1"/>
    <property type="match status" value="1"/>
</dbReference>
<feature type="signal peptide" evidence="12">
    <location>
        <begin position="1"/>
        <end position="22"/>
    </location>
</feature>
<dbReference type="InterPro" id="IPR006153">
    <property type="entry name" value="Cation/H_exchanger_TM"/>
</dbReference>
<dbReference type="InterPro" id="IPR004709">
    <property type="entry name" value="NaH_exchanger"/>
</dbReference>
<dbReference type="PRINTS" id="PR01084">
    <property type="entry name" value="NAHEXCHNGR"/>
</dbReference>
<evidence type="ECO:0000256" key="6">
    <source>
        <dbReference type="ARBA" id="ARBA00023065"/>
    </source>
</evidence>
<keyword evidence="9" id="KW-0050">Antiport</keyword>
<dbReference type="Gene3D" id="6.10.140.1330">
    <property type="match status" value="1"/>
</dbReference>
<dbReference type="Pfam" id="PF00999">
    <property type="entry name" value="Na_H_Exchanger"/>
    <property type="match status" value="1"/>
</dbReference>
<keyword evidence="8 9" id="KW-0739">Sodium transport</keyword>
<feature type="region of interest" description="Disordered" evidence="10">
    <location>
        <begin position="606"/>
        <end position="659"/>
    </location>
</feature>
<feature type="transmembrane region" description="Helical" evidence="11">
    <location>
        <begin position="366"/>
        <end position="385"/>
    </location>
</feature>
<dbReference type="InterPro" id="IPR018422">
    <property type="entry name" value="Cation/H_exchanger_CPA1"/>
</dbReference>
<feature type="compositionally biased region" description="Basic and acidic residues" evidence="10">
    <location>
        <begin position="754"/>
        <end position="763"/>
    </location>
</feature>
<feature type="transmembrane region" description="Helical" evidence="11">
    <location>
        <begin position="171"/>
        <end position="193"/>
    </location>
</feature>
<feature type="transmembrane region" description="Helical" evidence="11">
    <location>
        <begin position="141"/>
        <end position="159"/>
    </location>
</feature>
<feature type="compositionally biased region" description="Low complexity" evidence="10">
    <location>
        <begin position="611"/>
        <end position="635"/>
    </location>
</feature>
<evidence type="ECO:0000256" key="4">
    <source>
        <dbReference type="ARBA" id="ARBA00022989"/>
    </source>
</evidence>
<feature type="transmembrane region" description="Helical" evidence="11">
    <location>
        <begin position="433"/>
        <end position="454"/>
    </location>
</feature>
<evidence type="ECO:0000313" key="14">
    <source>
        <dbReference type="Proteomes" id="UP000695022"/>
    </source>
</evidence>
<feature type="transmembrane region" description="Helical" evidence="11">
    <location>
        <begin position="461"/>
        <end position="481"/>
    </location>
</feature>
<feature type="transmembrane region" description="Helical" evidence="11">
    <location>
        <begin position="205"/>
        <end position="228"/>
    </location>
</feature>
<keyword evidence="7 11" id="KW-0472">Membrane</keyword>
<evidence type="ECO:0000256" key="2">
    <source>
        <dbReference type="ARBA" id="ARBA00022448"/>
    </source>
</evidence>
<gene>
    <name evidence="15" type="primary">LOC106810451</name>
</gene>
<keyword evidence="14" id="KW-1185">Reference proteome</keyword>
<organism evidence="14 15">
    <name type="scientific">Priapulus caudatus</name>
    <name type="common">Priapulid worm</name>
    <dbReference type="NCBI Taxonomy" id="37621"/>
    <lineage>
        <taxon>Eukaryota</taxon>
        <taxon>Metazoa</taxon>
        <taxon>Ecdysozoa</taxon>
        <taxon>Scalidophora</taxon>
        <taxon>Priapulida</taxon>
        <taxon>Priapulimorpha</taxon>
        <taxon>Priapulimorphida</taxon>
        <taxon>Priapulidae</taxon>
        <taxon>Priapulus</taxon>
    </lineage>
</organism>
<keyword evidence="12" id="KW-0732">Signal</keyword>
<reference evidence="15" key="1">
    <citation type="submission" date="2025-08" db="UniProtKB">
        <authorList>
            <consortium name="RefSeq"/>
        </authorList>
    </citation>
    <scope>IDENTIFICATION</scope>
</reference>
<proteinExistence type="inferred from homology"/>
<comment type="similarity">
    <text evidence="9">Belongs to the monovalent cation:proton antiporter 1 (CPA1) transporter (TC 2.A.36) family.</text>
</comment>
<accession>A0ABM1EAS7</accession>
<evidence type="ECO:0000256" key="10">
    <source>
        <dbReference type="SAM" id="MobiDB-lite"/>
    </source>
</evidence>
<sequence length="806" mass="89367">MLRTTLLCCLALLVLGILTVGAKQHPSEKVPSENLPDEVEPSEKLGNITSGGTLLKQGELTHQNSEGIHVASWRWDHVKIPLTITLFLVVTAWCKIAFHQTPYLPTIIPESCMLVLVGTLVGIAIHFGGGVSNDMPKFSEYLFFLVLLPPIVLESGYSLHNRVFLDNFGTVLVYAVIGTLINIFTIGPALYLLMEAGAMGTLRMSFITCLAFSSLIAAVDPVAVLAIFQELGVNTMLYFLVFGESLLNDAVTVVMYNMMSSFLLMDTIDAGQIALGFASFFVVSLGGIGVGLVHGIVTALSTKYTKHTRAMEPMLMLGLAYMSYLVAELFHFSGIISILVCAVVQAEYANANISYKSQTAVQVVSKMLSSSSDVIIFLFLGVALVRTNHSWNTGFVMWTIFLCLLFRFFSIFLLTLIVNWFQAVKEIHFEDMFITSYGGLRGAVCFSLAASLAVPSEVKDLLLTTTFAVITFTVFIQGITIKPLVKLLRIQLADDKVTMAQEMNAALMDYLSSGMEEISGHIGKNRLRSIFDNINLKYMKPWLQNSPDSSTNHIMKVYQELVMNQHYATLATAKTAPKVHVDQELLGAESIIAGLLGIPGSARQSRRLSDVRPVSSRPSSRPSSRSGSFWGRPRSQTSVRPSSSRPYSTVSNKDPSVPDLWNVLHRNSRRNALELPRSMAFRNDYCDPLQDLQTRLRNRYQRVVDLPHVAYGNEMQEMRKRAQSEPWQGMGGVVEEEGDDFHSAAESPNENEDEVPKLRTDSKKRPRHMTIDIGTLRMEGNDFTSPETEDSIIALVAAHNKEEKQE</sequence>
<dbReference type="Proteomes" id="UP000695022">
    <property type="component" value="Unplaced"/>
</dbReference>
<evidence type="ECO:0000313" key="15">
    <source>
        <dbReference type="RefSeq" id="XP_014669298.1"/>
    </source>
</evidence>
<evidence type="ECO:0000256" key="12">
    <source>
        <dbReference type="SAM" id="SignalP"/>
    </source>
</evidence>
<evidence type="ECO:0000256" key="8">
    <source>
        <dbReference type="ARBA" id="ARBA00023201"/>
    </source>
</evidence>
<dbReference type="GeneID" id="106810451"/>
<keyword evidence="4 11" id="KW-1133">Transmembrane helix</keyword>
<feature type="region of interest" description="Disordered" evidence="10">
    <location>
        <begin position="739"/>
        <end position="785"/>
    </location>
</feature>
<evidence type="ECO:0000256" key="1">
    <source>
        <dbReference type="ARBA" id="ARBA00004141"/>
    </source>
</evidence>
<evidence type="ECO:0000256" key="5">
    <source>
        <dbReference type="ARBA" id="ARBA00023053"/>
    </source>
</evidence>